<dbReference type="RefSeq" id="WP_105329246.1">
    <property type="nucleotide sequence ID" value="NZ_PUHY01000006.1"/>
</dbReference>
<dbReference type="Proteomes" id="UP000238322">
    <property type="component" value="Unassembled WGS sequence"/>
</dbReference>
<dbReference type="AlphaFoldDB" id="A0A2S8FUV6"/>
<dbReference type="GO" id="GO:0008483">
    <property type="term" value="F:transaminase activity"/>
    <property type="evidence" value="ECO:0007669"/>
    <property type="project" value="UniProtKB-KW"/>
</dbReference>
<sequence>MNDYRFLLIQIRDADDPIREQEIACFATALDCPASSIGVFDLLNTELQSSHLINYDMVVIGGSGRYSVTSEAPWMYKALVSLQRLLDSGKPVFASCWGFQALARAAGGQVIHDLENAELGTHHVFLTDAGKQDPVFSQLPESFLAYMGHEDRVIELPPGTTLLATNSRVAQQAFRFDHRPVYCTQFHPELTLDSLHKRIEAYPEYCERIAKIPFDEFRRQCEPGPESESILRYFIKHVVG</sequence>
<dbReference type="PANTHER" id="PTHR42695:SF5">
    <property type="entry name" value="GLUTAMINE AMIDOTRANSFERASE YLR126C-RELATED"/>
    <property type="match status" value="1"/>
</dbReference>
<keyword evidence="2" id="KW-0032">Aminotransferase</keyword>
<dbReference type="CDD" id="cd01741">
    <property type="entry name" value="GATase1_1"/>
    <property type="match status" value="1"/>
</dbReference>
<dbReference type="SUPFAM" id="SSF52317">
    <property type="entry name" value="Class I glutamine amidotransferase-like"/>
    <property type="match status" value="1"/>
</dbReference>
<dbReference type="OrthoDB" id="9813383at2"/>
<organism evidence="2 3">
    <name type="scientific">Blastopirellula marina</name>
    <dbReference type="NCBI Taxonomy" id="124"/>
    <lineage>
        <taxon>Bacteria</taxon>
        <taxon>Pseudomonadati</taxon>
        <taxon>Planctomycetota</taxon>
        <taxon>Planctomycetia</taxon>
        <taxon>Pirellulales</taxon>
        <taxon>Pirellulaceae</taxon>
        <taxon>Blastopirellula</taxon>
    </lineage>
</organism>
<dbReference type="InterPro" id="IPR017926">
    <property type="entry name" value="GATASE"/>
</dbReference>
<accession>A0A2S8FUV6</accession>
<dbReference type="Pfam" id="PF00117">
    <property type="entry name" value="GATase"/>
    <property type="match status" value="1"/>
</dbReference>
<evidence type="ECO:0000259" key="1">
    <source>
        <dbReference type="Pfam" id="PF00117"/>
    </source>
</evidence>
<proteinExistence type="predicted"/>
<dbReference type="GO" id="GO:0005829">
    <property type="term" value="C:cytosol"/>
    <property type="evidence" value="ECO:0007669"/>
    <property type="project" value="TreeGrafter"/>
</dbReference>
<dbReference type="Gene3D" id="3.40.50.880">
    <property type="match status" value="1"/>
</dbReference>
<dbReference type="PANTHER" id="PTHR42695">
    <property type="entry name" value="GLUTAMINE AMIDOTRANSFERASE YLR126C-RELATED"/>
    <property type="match status" value="1"/>
</dbReference>
<name>A0A2S8FUV6_9BACT</name>
<dbReference type="InterPro" id="IPR029062">
    <property type="entry name" value="Class_I_gatase-like"/>
</dbReference>
<dbReference type="EMBL" id="PUHY01000006">
    <property type="protein sequence ID" value="PQO35957.1"/>
    <property type="molecule type" value="Genomic_DNA"/>
</dbReference>
<evidence type="ECO:0000313" key="3">
    <source>
        <dbReference type="Proteomes" id="UP000238322"/>
    </source>
</evidence>
<comment type="caution">
    <text evidence="2">The sequence shown here is derived from an EMBL/GenBank/DDBJ whole genome shotgun (WGS) entry which is preliminary data.</text>
</comment>
<reference evidence="2 3" key="1">
    <citation type="submission" date="2018-02" db="EMBL/GenBank/DDBJ databases">
        <title>Comparative genomes isolates from brazilian mangrove.</title>
        <authorList>
            <person name="Araujo J.E."/>
            <person name="Taketani R.G."/>
            <person name="Silva M.C.P."/>
            <person name="Loureco M.V."/>
            <person name="Andreote F.D."/>
        </authorList>
    </citation>
    <scope>NUCLEOTIDE SEQUENCE [LARGE SCALE GENOMIC DNA]</scope>
    <source>
        <strain evidence="2 3">Hex-1 MGV</strain>
    </source>
</reference>
<gene>
    <name evidence="2" type="ORF">C5Y83_08495</name>
</gene>
<dbReference type="PROSITE" id="PS51273">
    <property type="entry name" value="GATASE_TYPE_1"/>
    <property type="match status" value="1"/>
</dbReference>
<protein>
    <submittedName>
        <fullName evidence="2">Aminotransferase</fullName>
    </submittedName>
</protein>
<dbReference type="InterPro" id="IPR044992">
    <property type="entry name" value="ChyE-like"/>
</dbReference>
<feature type="domain" description="Glutamine amidotransferase" evidence="1">
    <location>
        <begin position="51"/>
        <end position="194"/>
    </location>
</feature>
<keyword evidence="2" id="KW-0808">Transferase</keyword>
<evidence type="ECO:0000313" key="2">
    <source>
        <dbReference type="EMBL" id="PQO35957.1"/>
    </source>
</evidence>